<name>A0A411YWI0_9RHOB</name>
<organism evidence="2 3">
    <name type="scientific">Pseudotabrizicola alkalilacus</name>
    <dbReference type="NCBI Taxonomy" id="2305252"/>
    <lineage>
        <taxon>Bacteria</taxon>
        <taxon>Pseudomonadati</taxon>
        <taxon>Pseudomonadota</taxon>
        <taxon>Alphaproteobacteria</taxon>
        <taxon>Rhodobacterales</taxon>
        <taxon>Paracoccaceae</taxon>
        <taxon>Pseudotabrizicola</taxon>
    </lineage>
</organism>
<dbReference type="InterPro" id="IPR025100">
    <property type="entry name" value="DUF4025"/>
</dbReference>
<evidence type="ECO:0000313" key="3">
    <source>
        <dbReference type="Proteomes" id="UP000284547"/>
    </source>
</evidence>
<reference evidence="2 3" key="1">
    <citation type="submission" date="2018-08" db="EMBL/GenBank/DDBJ databases">
        <title>Flavobacterium tibetense sp. nov., isolated from a wetland YonghuCo on Tibetan Plateau.</title>
        <authorList>
            <person name="Phurbu D."/>
            <person name="Lu H."/>
            <person name="Xing P."/>
        </authorList>
    </citation>
    <scope>NUCLEOTIDE SEQUENCE [LARGE SCALE GENOMIC DNA]</scope>
    <source>
        <strain evidence="2 3">DJC</strain>
    </source>
</reference>
<gene>
    <name evidence="2" type="ORF">D1012_22000</name>
</gene>
<dbReference type="OrthoDB" id="2973589at2"/>
<keyword evidence="3" id="KW-1185">Reference proteome</keyword>
<feature type="compositionally biased region" description="Basic and acidic residues" evidence="1">
    <location>
        <begin position="1"/>
        <end position="40"/>
    </location>
</feature>
<feature type="compositionally biased region" description="Basic and acidic residues" evidence="1">
    <location>
        <begin position="50"/>
        <end position="62"/>
    </location>
</feature>
<dbReference type="Pfam" id="PF13217">
    <property type="entry name" value="DUF4025"/>
    <property type="match status" value="1"/>
</dbReference>
<comment type="caution">
    <text evidence="2">The sequence shown here is derived from an EMBL/GenBank/DDBJ whole genome shotgun (WGS) entry which is preliminary data.</text>
</comment>
<feature type="region of interest" description="Disordered" evidence="1">
    <location>
        <begin position="1"/>
        <end position="62"/>
    </location>
</feature>
<sequence>MSDKTDKQKQSEDIAEKNFELDKKNKSRTDKELETVHEQINDTFNQGTIDQKEQNKKEKKDK</sequence>
<evidence type="ECO:0000313" key="2">
    <source>
        <dbReference type="EMBL" id="RGP35083.1"/>
    </source>
</evidence>
<dbReference type="Proteomes" id="UP000284547">
    <property type="component" value="Unassembled WGS sequence"/>
</dbReference>
<accession>A0A411YWI0</accession>
<dbReference type="EMBL" id="QWEY01000047">
    <property type="protein sequence ID" value="RGP35083.1"/>
    <property type="molecule type" value="Genomic_DNA"/>
</dbReference>
<evidence type="ECO:0000256" key="1">
    <source>
        <dbReference type="SAM" id="MobiDB-lite"/>
    </source>
</evidence>
<dbReference type="AlphaFoldDB" id="A0A411YWI0"/>
<protein>
    <submittedName>
        <fullName evidence="2">DUF4025 domain-containing protein</fullName>
    </submittedName>
</protein>
<proteinExistence type="predicted"/>